<dbReference type="EMBL" id="CM001749">
    <property type="protein sequence ID" value="KJB65273.1"/>
    <property type="molecule type" value="Genomic_DNA"/>
</dbReference>
<organism evidence="1 2">
    <name type="scientific">Gossypium raimondii</name>
    <name type="common">Peruvian cotton</name>
    <name type="synonym">Gossypium klotzschianum subsp. raimondii</name>
    <dbReference type="NCBI Taxonomy" id="29730"/>
    <lineage>
        <taxon>Eukaryota</taxon>
        <taxon>Viridiplantae</taxon>
        <taxon>Streptophyta</taxon>
        <taxon>Embryophyta</taxon>
        <taxon>Tracheophyta</taxon>
        <taxon>Spermatophyta</taxon>
        <taxon>Magnoliopsida</taxon>
        <taxon>eudicotyledons</taxon>
        <taxon>Gunneridae</taxon>
        <taxon>Pentapetalae</taxon>
        <taxon>rosids</taxon>
        <taxon>malvids</taxon>
        <taxon>Malvales</taxon>
        <taxon>Malvaceae</taxon>
        <taxon>Malvoideae</taxon>
        <taxon>Gossypium</taxon>
    </lineage>
</organism>
<protein>
    <submittedName>
        <fullName evidence="1">Uncharacterized protein</fullName>
    </submittedName>
</protein>
<keyword evidence="2" id="KW-1185">Reference proteome</keyword>
<sequence length="99" mass="11754">MGFFRGIWLCWKNFVNLDIILNHPQFIHCWIDGQGVCKSFATFIYNSPNRSKRRFLWQGLTHVIAQTRLPWILVGDLIPTCHLMRREEDDQLPMDVHSL</sequence>
<gene>
    <name evidence="1" type="ORF">B456_010G087300</name>
</gene>
<dbReference type="PANTHER" id="PTHR35218">
    <property type="entry name" value="RNASE H DOMAIN-CONTAINING PROTEIN"/>
    <property type="match status" value="1"/>
</dbReference>
<accession>A0A0D2SPN9</accession>
<dbReference type="Gramene" id="KJB65273">
    <property type="protein sequence ID" value="KJB65273"/>
    <property type="gene ID" value="B456_010G087300"/>
</dbReference>
<evidence type="ECO:0000313" key="1">
    <source>
        <dbReference type="EMBL" id="KJB65273.1"/>
    </source>
</evidence>
<reference evidence="1 2" key="1">
    <citation type="journal article" date="2012" name="Nature">
        <title>Repeated polyploidization of Gossypium genomes and the evolution of spinnable cotton fibres.</title>
        <authorList>
            <person name="Paterson A.H."/>
            <person name="Wendel J.F."/>
            <person name="Gundlach H."/>
            <person name="Guo H."/>
            <person name="Jenkins J."/>
            <person name="Jin D."/>
            <person name="Llewellyn D."/>
            <person name="Showmaker K.C."/>
            <person name="Shu S."/>
            <person name="Udall J."/>
            <person name="Yoo M.J."/>
            <person name="Byers R."/>
            <person name="Chen W."/>
            <person name="Doron-Faigenboim A."/>
            <person name="Duke M.V."/>
            <person name="Gong L."/>
            <person name="Grimwood J."/>
            <person name="Grover C."/>
            <person name="Grupp K."/>
            <person name="Hu G."/>
            <person name="Lee T.H."/>
            <person name="Li J."/>
            <person name="Lin L."/>
            <person name="Liu T."/>
            <person name="Marler B.S."/>
            <person name="Page J.T."/>
            <person name="Roberts A.W."/>
            <person name="Romanel E."/>
            <person name="Sanders W.S."/>
            <person name="Szadkowski E."/>
            <person name="Tan X."/>
            <person name="Tang H."/>
            <person name="Xu C."/>
            <person name="Wang J."/>
            <person name="Wang Z."/>
            <person name="Zhang D."/>
            <person name="Zhang L."/>
            <person name="Ashrafi H."/>
            <person name="Bedon F."/>
            <person name="Bowers J.E."/>
            <person name="Brubaker C.L."/>
            <person name="Chee P.W."/>
            <person name="Das S."/>
            <person name="Gingle A.R."/>
            <person name="Haigler C.H."/>
            <person name="Harker D."/>
            <person name="Hoffmann L.V."/>
            <person name="Hovav R."/>
            <person name="Jones D.C."/>
            <person name="Lemke C."/>
            <person name="Mansoor S."/>
            <person name="ur Rahman M."/>
            <person name="Rainville L.N."/>
            <person name="Rambani A."/>
            <person name="Reddy U.K."/>
            <person name="Rong J.K."/>
            <person name="Saranga Y."/>
            <person name="Scheffler B.E."/>
            <person name="Scheffler J.A."/>
            <person name="Stelly D.M."/>
            <person name="Triplett B.A."/>
            <person name="Van Deynze A."/>
            <person name="Vaslin M.F."/>
            <person name="Waghmare V.N."/>
            <person name="Walford S.A."/>
            <person name="Wright R.J."/>
            <person name="Zaki E.A."/>
            <person name="Zhang T."/>
            <person name="Dennis E.S."/>
            <person name="Mayer K.F."/>
            <person name="Peterson D.G."/>
            <person name="Rokhsar D.S."/>
            <person name="Wang X."/>
            <person name="Schmutz J."/>
        </authorList>
    </citation>
    <scope>NUCLEOTIDE SEQUENCE [LARGE SCALE GENOMIC DNA]</scope>
</reference>
<dbReference type="Proteomes" id="UP000032304">
    <property type="component" value="Chromosome 10"/>
</dbReference>
<proteinExistence type="predicted"/>
<name>A0A0D2SPN9_GOSRA</name>
<evidence type="ECO:0000313" key="2">
    <source>
        <dbReference type="Proteomes" id="UP000032304"/>
    </source>
</evidence>
<dbReference type="PANTHER" id="PTHR35218:SF9">
    <property type="entry name" value="ENDONUCLEASE_EXONUCLEASE_PHOSPHATASE DOMAIN-CONTAINING PROTEIN"/>
    <property type="match status" value="1"/>
</dbReference>
<dbReference type="AlphaFoldDB" id="A0A0D2SPN9"/>